<keyword evidence="6" id="KW-0378">Hydrolase</keyword>
<keyword evidence="4" id="KW-0540">Nuclease</keyword>
<keyword evidence="10" id="KW-1185">Reference proteome</keyword>
<accession>A0AAV8XQ90</accession>
<dbReference type="EMBL" id="JANEYF010002947">
    <property type="protein sequence ID" value="KAJ8940789.1"/>
    <property type="molecule type" value="Genomic_DNA"/>
</dbReference>
<keyword evidence="7" id="KW-0539">Nucleus</keyword>
<dbReference type="InterPro" id="IPR027806">
    <property type="entry name" value="HARBI1_dom"/>
</dbReference>
<sequence length="167" mass="19033">MVKYSETEKDIFSLNVQVIAGPRMEIMDIVVRHPGSTHDSVIFDRSSARVRFEQGLIVRLLLGDNGYPCRSYLLTPLINPANQREENYNRTHKGTRNIVERVFGTWKRKFPCLSRMLRTKIQTTMAVVCACAVLHNISIQQNEEPELAEPAVEEIPINNIIVNNVLA</sequence>
<protein>
    <recommendedName>
        <fullName evidence="8">DDE Tnp4 domain-containing protein</fullName>
    </recommendedName>
</protein>
<evidence type="ECO:0000256" key="2">
    <source>
        <dbReference type="ARBA" id="ARBA00004123"/>
    </source>
</evidence>
<evidence type="ECO:0000256" key="5">
    <source>
        <dbReference type="ARBA" id="ARBA00022723"/>
    </source>
</evidence>
<evidence type="ECO:0000313" key="10">
    <source>
        <dbReference type="Proteomes" id="UP001162156"/>
    </source>
</evidence>
<evidence type="ECO:0000256" key="4">
    <source>
        <dbReference type="ARBA" id="ARBA00022722"/>
    </source>
</evidence>
<name>A0AAV8XQ90_9CUCU</name>
<dbReference type="AlphaFoldDB" id="A0AAV8XQ90"/>
<proteinExistence type="inferred from homology"/>
<evidence type="ECO:0000256" key="7">
    <source>
        <dbReference type="ARBA" id="ARBA00023242"/>
    </source>
</evidence>
<dbReference type="GO" id="GO:0016787">
    <property type="term" value="F:hydrolase activity"/>
    <property type="evidence" value="ECO:0007669"/>
    <property type="project" value="UniProtKB-KW"/>
</dbReference>
<reference evidence="9" key="1">
    <citation type="journal article" date="2023" name="Insect Mol. Biol.">
        <title>Genome sequencing provides insights into the evolution of gene families encoding plant cell wall-degrading enzymes in longhorned beetles.</title>
        <authorList>
            <person name="Shin N.R."/>
            <person name="Okamura Y."/>
            <person name="Kirsch R."/>
            <person name="Pauchet Y."/>
        </authorList>
    </citation>
    <scope>NUCLEOTIDE SEQUENCE</scope>
    <source>
        <strain evidence="9">RBIC_L_NR</strain>
    </source>
</reference>
<gene>
    <name evidence="9" type="ORF">NQ314_010599</name>
</gene>
<keyword evidence="5" id="KW-0479">Metal-binding</keyword>
<feature type="domain" description="DDE Tnp4" evidence="8">
    <location>
        <begin position="9"/>
        <end position="136"/>
    </location>
</feature>
<evidence type="ECO:0000313" key="9">
    <source>
        <dbReference type="EMBL" id="KAJ8940789.1"/>
    </source>
</evidence>
<dbReference type="PANTHER" id="PTHR22930">
    <property type="match status" value="1"/>
</dbReference>
<comment type="cofactor">
    <cofactor evidence="1">
        <name>a divalent metal cation</name>
        <dbReference type="ChEBI" id="CHEBI:60240"/>
    </cofactor>
</comment>
<evidence type="ECO:0000259" key="8">
    <source>
        <dbReference type="Pfam" id="PF13359"/>
    </source>
</evidence>
<evidence type="ECO:0000256" key="6">
    <source>
        <dbReference type="ARBA" id="ARBA00022801"/>
    </source>
</evidence>
<dbReference type="InterPro" id="IPR045249">
    <property type="entry name" value="HARBI1-like"/>
</dbReference>
<evidence type="ECO:0000256" key="3">
    <source>
        <dbReference type="ARBA" id="ARBA00006958"/>
    </source>
</evidence>
<dbReference type="Pfam" id="PF13359">
    <property type="entry name" value="DDE_Tnp_4"/>
    <property type="match status" value="1"/>
</dbReference>
<comment type="caution">
    <text evidence="9">The sequence shown here is derived from an EMBL/GenBank/DDBJ whole genome shotgun (WGS) entry which is preliminary data.</text>
</comment>
<dbReference type="Proteomes" id="UP001162156">
    <property type="component" value="Unassembled WGS sequence"/>
</dbReference>
<dbReference type="PANTHER" id="PTHR22930:SF289">
    <property type="entry name" value="DDE TNP4 DOMAIN-CONTAINING PROTEIN-RELATED"/>
    <property type="match status" value="1"/>
</dbReference>
<organism evidence="9 10">
    <name type="scientific">Rhamnusium bicolor</name>
    <dbReference type="NCBI Taxonomy" id="1586634"/>
    <lineage>
        <taxon>Eukaryota</taxon>
        <taxon>Metazoa</taxon>
        <taxon>Ecdysozoa</taxon>
        <taxon>Arthropoda</taxon>
        <taxon>Hexapoda</taxon>
        <taxon>Insecta</taxon>
        <taxon>Pterygota</taxon>
        <taxon>Neoptera</taxon>
        <taxon>Endopterygota</taxon>
        <taxon>Coleoptera</taxon>
        <taxon>Polyphaga</taxon>
        <taxon>Cucujiformia</taxon>
        <taxon>Chrysomeloidea</taxon>
        <taxon>Cerambycidae</taxon>
        <taxon>Lepturinae</taxon>
        <taxon>Rhagiini</taxon>
        <taxon>Rhamnusium</taxon>
    </lineage>
</organism>
<dbReference type="GO" id="GO:0046872">
    <property type="term" value="F:metal ion binding"/>
    <property type="evidence" value="ECO:0007669"/>
    <property type="project" value="UniProtKB-KW"/>
</dbReference>
<dbReference type="GO" id="GO:0005634">
    <property type="term" value="C:nucleus"/>
    <property type="evidence" value="ECO:0007669"/>
    <property type="project" value="UniProtKB-SubCell"/>
</dbReference>
<dbReference type="GO" id="GO:0004518">
    <property type="term" value="F:nuclease activity"/>
    <property type="evidence" value="ECO:0007669"/>
    <property type="project" value="UniProtKB-KW"/>
</dbReference>
<comment type="subcellular location">
    <subcellularLocation>
        <location evidence="2">Nucleus</location>
    </subcellularLocation>
</comment>
<comment type="similarity">
    <text evidence="3">Belongs to the HARBI1 family.</text>
</comment>
<evidence type="ECO:0000256" key="1">
    <source>
        <dbReference type="ARBA" id="ARBA00001968"/>
    </source>
</evidence>